<organism evidence="1 2">
    <name type="scientific">Phialemonium thermophilum</name>
    <dbReference type="NCBI Taxonomy" id="223376"/>
    <lineage>
        <taxon>Eukaryota</taxon>
        <taxon>Fungi</taxon>
        <taxon>Dikarya</taxon>
        <taxon>Ascomycota</taxon>
        <taxon>Pezizomycotina</taxon>
        <taxon>Sordariomycetes</taxon>
        <taxon>Sordariomycetidae</taxon>
        <taxon>Cephalothecales</taxon>
        <taxon>Cephalothecaceae</taxon>
        <taxon>Phialemonium</taxon>
    </lineage>
</organism>
<protein>
    <submittedName>
        <fullName evidence="1">Uncharacterized protein</fullName>
    </submittedName>
</protein>
<sequence length="99" mass="11007">MPINSGIFYFDSNALPPRLANVFSMFHNSSGIWDMGGNGYLAHIVKPSVISSSPVHGDGIWLGMDIDTILMLLDPCPKGILTFDVRLKKFGVLYYWLNT</sequence>
<dbReference type="EMBL" id="JAZHXJ010000078">
    <property type="protein sequence ID" value="KAL1876386.1"/>
    <property type="molecule type" value="Genomic_DNA"/>
</dbReference>
<dbReference type="Proteomes" id="UP001586593">
    <property type="component" value="Unassembled WGS sequence"/>
</dbReference>
<accession>A0ABR3XKW8</accession>
<proteinExistence type="predicted"/>
<keyword evidence="2" id="KW-1185">Reference proteome</keyword>
<gene>
    <name evidence="1" type="ORF">VTK73DRAFT_9401</name>
</gene>
<evidence type="ECO:0000313" key="1">
    <source>
        <dbReference type="EMBL" id="KAL1876386.1"/>
    </source>
</evidence>
<comment type="caution">
    <text evidence="1">The sequence shown here is derived from an EMBL/GenBank/DDBJ whole genome shotgun (WGS) entry which is preliminary data.</text>
</comment>
<name>A0ABR3XKW8_9PEZI</name>
<evidence type="ECO:0000313" key="2">
    <source>
        <dbReference type="Proteomes" id="UP001586593"/>
    </source>
</evidence>
<reference evidence="1 2" key="1">
    <citation type="journal article" date="2024" name="Commun. Biol.">
        <title>Comparative genomic analysis of thermophilic fungi reveals convergent evolutionary adaptations and gene losses.</title>
        <authorList>
            <person name="Steindorff A.S."/>
            <person name="Aguilar-Pontes M.V."/>
            <person name="Robinson A.J."/>
            <person name="Andreopoulos B."/>
            <person name="LaButti K."/>
            <person name="Kuo A."/>
            <person name="Mondo S."/>
            <person name="Riley R."/>
            <person name="Otillar R."/>
            <person name="Haridas S."/>
            <person name="Lipzen A."/>
            <person name="Grimwood J."/>
            <person name="Schmutz J."/>
            <person name="Clum A."/>
            <person name="Reid I.D."/>
            <person name="Moisan M.C."/>
            <person name="Butler G."/>
            <person name="Nguyen T.T.M."/>
            <person name="Dewar K."/>
            <person name="Conant G."/>
            <person name="Drula E."/>
            <person name="Henrissat B."/>
            <person name="Hansel C."/>
            <person name="Singer S."/>
            <person name="Hutchinson M.I."/>
            <person name="de Vries R.P."/>
            <person name="Natvig D.O."/>
            <person name="Powell A.J."/>
            <person name="Tsang A."/>
            <person name="Grigoriev I.V."/>
        </authorList>
    </citation>
    <scope>NUCLEOTIDE SEQUENCE [LARGE SCALE GENOMIC DNA]</scope>
    <source>
        <strain evidence="1 2">ATCC 24622</strain>
    </source>
</reference>